<dbReference type="InterPro" id="IPR051207">
    <property type="entry name" value="ComplexI_NDUFA9_subunit"/>
</dbReference>
<dbReference type="STRING" id="35722.A0A0B7MSZ0"/>
<feature type="domain" description="NAD(P)-binding" evidence="1">
    <location>
        <begin position="61"/>
        <end position="246"/>
    </location>
</feature>
<evidence type="ECO:0000259" key="1">
    <source>
        <dbReference type="Pfam" id="PF13460"/>
    </source>
</evidence>
<dbReference type="Proteomes" id="UP000054107">
    <property type="component" value="Unassembled WGS sequence"/>
</dbReference>
<dbReference type="InterPro" id="IPR016040">
    <property type="entry name" value="NAD(P)-bd_dom"/>
</dbReference>
<dbReference type="InterPro" id="IPR036291">
    <property type="entry name" value="NAD(P)-bd_dom_sf"/>
</dbReference>
<protein>
    <recommendedName>
        <fullName evidence="1">NAD(P)-binding domain-containing protein</fullName>
    </recommendedName>
</protein>
<accession>A0A0B7MSZ0</accession>
<organism evidence="2 3">
    <name type="scientific">Parasitella parasitica</name>
    <dbReference type="NCBI Taxonomy" id="35722"/>
    <lineage>
        <taxon>Eukaryota</taxon>
        <taxon>Fungi</taxon>
        <taxon>Fungi incertae sedis</taxon>
        <taxon>Mucoromycota</taxon>
        <taxon>Mucoromycotina</taxon>
        <taxon>Mucoromycetes</taxon>
        <taxon>Mucorales</taxon>
        <taxon>Mucorineae</taxon>
        <taxon>Mucoraceae</taxon>
        <taxon>Parasitella</taxon>
    </lineage>
</organism>
<proteinExistence type="predicted"/>
<dbReference type="GO" id="GO:0044877">
    <property type="term" value="F:protein-containing complex binding"/>
    <property type="evidence" value="ECO:0007669"/>
    <property type="project" value="TreeGrafter"/>
</dbReference>
<dbReference type="PANTHER" id="PTHR12126:SF11">
    <property type="entry name" value="NADH DEHYDROGENASE [UBIQUINONE] 1 ALPHA SUBCOMPLEX SUBUNIT 9, MITOCHONDRIAL"/>
    <property type="match status" value="1"/>
</dbReference>
<dbReference type="OrthoDB" id="275457at2759"/>
<keyword evidence="3" id="KW-1185">Reference proteome</keyword>
<dbReference type="SUPFAM" id="SSF51735">
    <property type="entry name" value="NAD(P)-binding Rossmann-fold domains"/>
    <property type="match status" value="1"/>
</dbReference>
<evidence type="ECO:0000313" key="2">
    <source>
        <dbReference type="EMBL" id="CEP08222.1"/>
    </source>
</evidence>
<dbReference type="Pfam" id="PF13460">
    <property type="entry name" value="NAD_binding_10"/>
    <property type="match status" value="1"/>
</dbReference>
<reference evidence="2 3" key="1">
    <citation type="submission" date="2014-09" db="EMBL/GenBank/DDBJ databases">
        <authorList>
            <person name="Ellenberger Sabrina"/>
        </authorList>
    </citation>
    <scope>NUCLEOTIDE SEQUENCE [LARGE SCALE GENOMIC DNA]</scope>
    <source>
        <strain evidence="2 3">CBS 412.66</strain>
    </source>
</reference>
<dbReference type="CDD" id="cd05271">
    <property type="entry name" value="NDUFA9_like_SDR_a"/>
    <property type="match status" value="1"/>
</dbReference>
<sequence length="379" mass="42417">MLSSVTLKHVGRINIVTKVATATQTRTIHDLTLRKKTGEPMLKYGLGGRSSTNGHIATVFGCTGFLGRYVVNKLAKQGTQVVVAYRDADEARHLKVTGDLGQIIPLEFDLRNKEQINECVRHSDIVYNLVGRDYETKNFTFNDVHVDGSRVIAESCAENGVARFVQMSALNASEDSTSKFLRSKALGEKAVREVIPDATIVRPGTMWGHEDRFLNRIGEDGGWQYYVNEGNTKIRPVSAIDVAHALEIMLTAESTTGKTYELYGPKEYSIKEIFELAREITMKPLPIRAAPNAVFKLAATFFDKLPYNQMVSPDLIERMSMNDKITPGALTFEDLYINPTDLETVAIQFLRRFRSNAVFDLPYEKGDGQVQKGVYHLID</sequence>
<evidence type="ECO:0000313" key="3">
    <source>
        <dbReference type="Proteomes" id="UP000054107"/>
    </source>
</evidence>
<dbReference type="AlphaFoldDB" id="A0A0B7MSZ0"/>
<name>A0A0B7MSZ0_9FUNG</name>
<dbReference type="EMBL" id="LN719426">
    <property type="protein sequence ID" value="CEP08222.1"/>
    <property type="molecule type" value="Genomic_DNA"/>
</dbReference>
<gene>
    <name evidence="2" type="primary">PARPA_01531.1 scaffold 1359</name>
</gene>
<dbReference type="PANTHER" id="PTHR12126">
    <property type="entry name" value="NADH-UBIQUINONE OXIDOREDUCTASE 39 KDA SUBUNIT-RELATED"/>
    <property type="match status" value="1"/>
</dbReference>
<dbReference type="Gene3D" id="3.40.50.720">
    <property type="entry name" value="NAD(P)-binding Rossmann-like Domain"/>
    <property type="match status" value="1"/>
</dbReference>
<dbReference type="GO" id="GO:0005739">
    <property type="term" value="C:mitochondrion"/>
    <property type="evidence" value="ECO:0007669"/>
    <property type="project" value="TreeGrafter"/>
</dbReference>